<dbReference type="InterPro" id="IPR040091">
    <property type="entry name" value="LRRC56"/>
</dbReference>
<dbReference type="PROSITE" id="PS51450">
    <property type="entry name" value="LRR"/>
    <property type="match status" value="1"/>
</dbReference>
<organism evidence="2">
    <name type="scientific">Culicoides sonorensis</name>
    <name type="common">Biting midge</name>
    <dbReference type="NCBI Taxonomy" id="179676"/>
    <lineage>
        <taxon>Eukaryota</taxon>
        <taxon>Metazoa</taxon>
        <taxon>Ecdysozoa</taxon>
        <taxon>Arthropoda</taxon>
        <taxon>Hexapoda</taxon>
        <taxon>Insecta</taxon>
        <taxon>Pterygota</taxon>
        <taxon>Neoptera</taxon>
        <taxon>Endopterygota</taxon>
        <taxon>Diptera</taxon>
        <taxon>Nematocera</taxon>
        <taxon>Chironomoidea</taxon>
        <taxon>Ceratopogonidae</taxon>
        <taxon>Ceratopogoninae</taxon>
        <taxon>Culicoides</taxon>
        <taxon>Monoculicoides</taxon>
    </lineage>
</organism>
<protein>
    <submittedName>
        <fullName evidence="2">CSON003921 protein</fullName>
    </submittedName>
</protein>
<name>A0A336LT95_CULSO</name>
<evidence type="ECO:0000313" key="2">
    <source>
        <dbReference type="EMBL" id="SSX21115.1"/>
    </source>
</evidence>
<evidence type="ECO:0000256" key="1">
    <source>
        <dbReference type="SAM" id="MobiDB-lite"/>
    </source>
</evidence>
<accession>A0A336LT95</accession>
<proteinExistence type="predicted"/>
<dbReference type="InterPro" id="IPR001611">
    <property type="entry name" value="Leu-rich_rpt"/>
</dbReference>
<dbReference type="AlphaFoldDB" id="A0A336LT95"/>
<feature type="region of interest" description="Disordered" evidence="1">
    <location>
        <begin position="364"/>
        <end position="384"/>
    </location>
</feature>
<dbReference type="EMBL" id="UFQT01000174">
    <property type="protein sequence ID" value="SSX21115.1"/>
    <property type="molecule type" value="Genomic_DNA"/>
</dbReference>
<reference evidence="2" key="1">
    <citation type="submission" date="2018-07" db="EMBL/GenBank/DDBJ databases">
        <authorList>
            <person name="Quirk P.G."/>
            <person name="Krulwich T.A."/>
        </authorList>
    </citation>
    <scope>NUCLEOTIDE SEQUENCE</scope>
</reference>
<dbReference type="Pfam" id="PF14580">
    <property type="entry name" value="LRR_9"/>
    <property type="match status" value="1"/>
</dbReference>
<feature type="compositionally biased region" description="Basic and acidic residues" evidence="1">
    <location>
        <begin position="1"/>
        <end position="16"/>
    </location>
</feature>
<dbReference type="InterPro" id="IPR032675">
    <property type="entry name" value="LRR_dom_sf"/>
</dbReference>
<feature type="region of interest" description="Disordered" evidence="1">
    <location>
        <begin position="1"/>
        <end position="29"/>
    </location>
</feature>
<dbReference type="PANTHER" id="PTHR22708:SF0">
    <property type="entry name" value="LEUCINE-RICH REPEAT-CONTAINING PROTEIN 56"/>
    <property type="match status" value="1"/>
</dbReference>
<dbReference type="PANTHER" id="PTHR22708">
    <property type="entry name" value="LEUCINE-RICH REPEAT-CONTAINING PROTEIN 56"/>
    <property type="match status" value="1"/>
</dbReference>
<gene>
    <name evidence="2" type="primary">CSON003921</name>
</gene>
<feature type="compositionally biased region" description="Low complexity" evidence="1">
    <location>
        <begin position="369"/>
        <end position="383"/>
    </location>
</feature>
<feature type="compositionally biased region" description="Low complexity" evidence="1">
    <location>
        <begin position="19"/>
        <end position="29"/>
    </location>
</feature>
<dbReference type="VEuPathDB" id="VectorBase:CSON003921"/>
<feature type="region of interest" description="Disordered" evidence="1">
    <location>
        <begin position="306"/>
        <end position="339"/>
    </location>
</feature>
<dbReference type="OMA" id="PQRYFPI"/>
<dbReference type="Gene3D" id="3.80.10.10">
    <property type="entry name" value="Ribonuclease Inhibitor"/>
    <property type="match status" value="1"/>
</dbReference>
<sequence length="451" mass="50285">MPFEEIPHDEQHHEQPSEGSSISSGSSGRISRVYSFSSQNNGNSDNEVNLNRNNEAVIIENRLNMESLRQGIERNRNLVEYRGAVTYSPIVIPAEPSLDELLRQVAGTDALHTVTEIKLRVISHMISLQRIPMFCPNIRILNLEGSVVGSLRDLGTDMKTLLHLNVSRCGLRTLDGTNGLIKLEELVADNNEIEDANPVTNLPSIKKLSLKGNKITKVASVSFLALCHTLTMLDLGDNIVTQTPNYRTAVKRNVPQLAVLDGTPYSESGLSGNVNSLSSSDYKSSSSDSIEQLQKLDWKPEDSRDMTWISSDRPGTSYIGRNINRKKDERPSTAGQTKSRSLIVSGEPLVGNILQQVRRNRRNKQAWAESSSSISSTDISEQSTKTEFPARLEQKPVELELGLVGTDQSLDLSDENILEAARVWRRQSAQRRERIRTADKARNLNQLFRDD</sequence>
<dbReference type="SUPFAM" id="SSF52058">
    <property type="entry name" value="L domain-like"/>
    <property type="match status" value="1"/>
</dbReference>